<dbReference type="GO" id="GO:0000976">
    <property type="term" value="F:transcription cis-regulatory region binding"/>
    <property type="evidence" value="ECO:0007669"/>
    <property type="project" value="TreeGrafter"/>
</dbReference>
<reference evidence="7" key="1">
    <citation type="journal article" date="2014" name="Int. J. Syst. Evol. Microbiol.">
        <title>Complete genome sequence of Corynebacterium casei LMG S-19264T (=DSM 44701T), isolated from a smear-ripened cheese.</title>
        <authorList>
            <consortium name="US DOE Joint Genome Institute (JGI-PGF)"/>
            <person name="Walter F."/>
            <person name="Albersmeier A."/>
            <person name="Kalinowski J."/>
            <person name="Ruckert C."/>
        </authorList>
    </citation>
    <scope>NUCLEOTIDE SEQUENCE</scope>
    <source>
        <strain evidence="7">VKM Ac-1069</strain>
    </source>
</reference>
<dbReference type="PROSITE" id="PS50977">
    <property type="entry name" value="HTH_TETR_2"/>
    <property type="match status" value="1"/>
</dbReference>
<dbReference type="Proteomes" id="UP001143463">
    <property type="component" value="Unassembled WGS sequence"/>
</dbReference>
<dbReference type="AlphaFoldDB" id="A0A9W6NXD8"/>
<keyword evidence="3 5" id="KW-0238">DNA-binding</keyword>
<evidence type="ECO:0000313" key="7">
    <source>
        <dbReference type="EMBL" id="GLL12536.1"/>
    </source>
</evidence>
<dbReference type="InterPro" id="IPR036271">
    <property type="entry name" value="Tet_transcr_reg_TetR-rel_C_sf"/>
</dbReference>
<evidence type="ECO:0000256" key="5">
    <source>
        <dbReference type="PROSITE-ProRule" id="PRU00335"/>
    </source>
</evidence>
<dbReference type="InterPro" id="IPR050109">
    <property type="entry name" value="HTH-type_TetR-like_transc_reg"/>
</dbReference>
<comment type="caution">
    <text evidence="7">The sequence shown here is derived from an EMBL/GenBank/DDBJ whole genome shotgun (WGS) entry which is preliminary data.</text>
</comment>
<name>A0A9W6NXD8_9PSEU</name>
<dbReference type="InterPro" id="IPR001647">
    <property type="entry name" value="HTH_TetR"/>
</dbReference>
<keyword evidence="1" id="KW-0678">Repressor</keyword>
<evidence type="ECO:0000256" key="2">
    <source>
        <dbReference type="ARBA" id="ARBA00023015"/>
    </source>
</evidence>
<dbReference type="RefSeq" id="WP_037048025.1">
    <property type="nucleotide sequence ID" value="NZ_BAAAUZ010000018.1"/>
</dbReference>
<dbReference type="GO" id="GO:0003700">
    <property type="term" value="F:DNA-binding transcription factor activity"/>
    <property type="evidence" value="ECO:0007669"/>
    <property type="project" value="TreeGrafter"/>
</dbReference>
<evidence type="ECO:0000256" key="1">
    <source>
        <dbReference type="ARBA" id="ARBA00022491"/>
    </source>
</evidence>
<evidence type="ECO:0000256" key="3">
    <source>
        <dbReference type="ARBA" id="ARBA00023125"/>
    </source>
</evidence>
<protein>
    <recommendedName>
        <fullName evidence="6">HTH tetR-type domain-containing protein</fullName>
    </recommendedName>
</protein>
<dbReference type="PANTHER" id="PTHR30055">
    <property type="entry name" value="HTH-TYPE TRANSCRIPTIONAL REGULATOR RUTR"/>
    <property type="match status" value="1"/>
</dbReference>
<evidence type="ECO:0000256" key="4">
    <source>
        <dbReference type="ARBA" id="ARBA00023163"/>
    </source>
</evidence>
<sequence length="211" mass="22666">MPRRIDADARRREIAALAAALVARRGTDGLSLRALAAAAGASTTVITHYFAGKKELLQSAYHAAVDQARDRVREAPCEDDPRRLVALCEAVLPLDAPRAENWRTWLAFFGIAVGEPDLGAVQRRRVTGHRDLIAGAVRAGQRLGTVDAARDPDEEARTLLALTHGVAVEAAFDPDDWPAARQRALVARHVAALAHPPSREDSPAAPARESS</sequence>
<dbReference type="InterPro" id="IPR039538">
    <property type="entry name" value="BetI_C"/>
</dbReference>
<evidence type="ECO:0000259" key="6">
    <source>
        <dbReference type="PROSITE" id="PS50977"/>
    </source>
</evidence>
<dbReference type="EMBL" id="BSFQ01000014">
    <property type="protein sequence ID" value="GLL12536.1"/>
    <property type="molecule type" value="Genomic_DNA"/>
</dbReference>
<dbReference type="PANTHER" id="PTHR30055:SF234">
    <property type="entry name" value="HTH-TYPE TRANSCRIPTIONAL REGULATOR BETI"/>
    <property type="match status" value="1"/>
</dbReference>
<dbReference type="Pfam" id="PF00440">
    <property type="entry name" value="TetR_N"/>
    <property type="match status" value="1"/>
</dbReference>
<accession>A0A9W6NXD8</accession>
<dbReference type="SUPFAM" id="SSF46689">
    <property type="entry name" value="Homeodomain-like"/>
    <property type="match status" value="1"/>
</dbReference>
<dbReference type="Pfam" id="PF13977">
    <property type="entry name" value="TetR_C_6"/>
    <property type="match status" value="1"/>
</dbReference>
<feature type="DNA-binding region" description="H-T-H motif" evidence="5">
    <location>
        <begin position="31"/>
        <end position="50"/>
    </location>
</feature>
<keyword evidence="8" id="KW-1185">Reference proteome</keyword>
<reference evidence="7" key="2">
    <citation type="submission" date="2023-01" db="EMBL/GenBank/DDBJ databases">
        <authorList>
            <person name="Sun Q."/>
            <person name="Evtushenko L."/>
        </authorList>
    </citation>
    <scope>NUCLEOTIDE SEQUENCE</scope>
    <source>
        <strain evidence="7">VKM Ac-1069</strain>
    </source>
</reference>
<dbReference type="Gene3D" id="1.10.357.10">
    <property type="entry name" value="Tetracycline Repressor, domain 2"/>
    <property type="match status" value="1"/>
</dbReference>
<dbReference type="SUPFAM" id="SSF48498">
    <property type="entry name" value="Tetracyclin repressor-like, C-terminal domain"/>
    <property type="match status" value="1"/>
</dbReference>
<dbReference type="InterPro" id="IPR009057">
    <property type="entry name" value="Homeodomain-like_sf"/>
</dbReference>
<evidence type="ECO:0000313" key="8">
    <source>
        <dbReference type="Proteomes" id="UP001143463"/>
    </source>
</evidence>
<keyword evidence="4" id="KW-0804">Transcription</keyword>
<organism evidence="7 8">
    <name type="scientific">Pseudonocardia halophobica</name>
    <dbReference type="NCBI Taxonomy" id="29401"/>
    <lineage>
        <taxon>Bacteria</taxon>
        <taxon>Bacillati</taxon>
        <taxon>Actinomycetota</taxon>
        <taxon>Actinomycetes</taxon>
        <taxon>Pseudonocardiales</taxon>
        <taxon>Pseudonocardiaceae</taxon>
        <taxon>Pseudonocardia</taxon>
    </lineage>
</organism>
<proteinExistence type="predicted"/>
<feature type="domain" description="HTH tetR-type" evidence="6">
    <location>
        <begin position="8"/>
        <end position="68"/>
    </location>
</feature>
<keyword evidence="2" id="KW-0805">Transcription regulation</keyword>
<gene>
    <name evidence="7" type="ORF">GCM10017577_36770</name>
</gene>